<reference evidence="12" key="1">
    <citation type="journal article" date="2023" name="Mol. Biol. Evol.">
        <title>Third-Generation Sequencing Reveals the Adaptive Role of the Epigenome in Three Deep-Sea Polychaetes.</title>
        <authorList>
            <person name="Perez M."/>
            <person name="Aroh O."/>
            <person name="Sun Y."/>
            <person name="Lan Y."/>
            <person name="Juniper S.K."/>
            <person name="Young C.R."/>
            <person name="Angers B."/>
            <person name="Qian P.Y."/>
        </authorList>
    </citation>
    <scope>NUCLEOTIDE SEQUENCE</scope>
    <source>
        <strain evidence="12">R07B-5</strain>
    </source>
</reference>
<dbReference type="InterPro" id="IPR046903">
    <property type="entry name" value="Mab-21-like_nuc_Trfase"/>
</dbReference>
<name>A0AAD9NCM8_RIDPI</name>
<protein>
    <submittedName>
        <fullName evidence="12">Uncharacterized protein</fullName>
    </submittedName>
</protein>
<dbReference type="Pfam" id="PF20266">
    <property type="entry name" value="Mab-21_C"/>
    <property type="match status" value="1"/>
</dbReference>
<evidence type="ECO:0000259" key="11">
    <source>
        <dbReference type="Pfam" id="PF20266"/>
    </source>
</evidence>
<comment type="similarity">
    <text evidence="2">Belongs to the mab-21 family.</text>
</comment>
<evidence type="ECO:0000256" key="3">
    <source>
        <dbReference type="ARBA" id="ARBA00022679"/>
    </source>
</evidence>
<comment type="caution">
    <text evidence="12">The sequence shown here is derived from an EMBL/GenBank/DDBJ whole genome shotgun (WGS) entry which is preliminary data.</text>
</comment>
<proteinExistence type="inferred from homology"/>
<keyword evidence="9" id="KW-1133">Transmembrane helix</keyword>
<organism evidence="12 13">
    <name type="scientific">Ridgeia piscesae</name>
    <name type="common">Tubeworm</name>
    <dbReference type="NCBI Taxonomy" id="27915"/>
    <lineage>
        <taxon>Eukaryota</taxon>
        <taxon>Metazoa</taxon>
        <taxon>Spiralia</taxon>
        <taxon>Lophotrochozoa</taxon>
        <taxon>Annelida</taxon>
        <taxon>Polychaeta</taxon>
        <taxon>Sedentaria</taxon>
        <taxon>Canalipalpata</taxon>
        <taxon>Sabellida</taxon>
        <taxon>Siboglinidae</taxon>
        <taxon>Ridgeia</taxon>
    </lineage>
</organism>
<keyword evidence="3" id="KW-0808">Transferase</keyword>
<accession>A0AAD9NCM8</accession>
<feature type="domain" description="Mab-21-like nucleotidyltransferase" evidence="10">
    <location>
        <begin position="23"/>
        <end position="146"/>
    </location>
</feature>
<evidence type="ECO:0000313" key="12">
    <source>
        <dbReference type="EMBL" id="KAK2165412.1"/>
    </source>
</evidence>
<evidence type="ECO:0000256" key="9">
    <source>
        <dbReference type="SAM" id="Phobius"/>
    </source>
</evidence>
<keyword evidence="6" id="KW-0547">Nucleotide-binding</keyword>
<evidence type="ECO:0000256" key="1">
    <source>
        <dbReference type="ARBA" id="ARBA00001946"/>
    </source>
</evidence>
<feature type="transmembrane region" description="Helical" evidence="9">
    <location>
        <begin position="368"/>
        <end position="386"/>
    </location>
</feature>
<sequence>MDSVLRKTFVTLKHRTGPHAWTSPKELHKDFYNAVQKALGKPVLRTISRRLRLNIRLKTGSPAVTLKYKTYDQKPYSIDLVPAIELAGGPPEAGRVLRKSWIPEKHIDRLCSKFHVVAKIHPKLGNEPTNCRLWRLSFSAAEKAILLRADGEFADGHKTCRKAVLRLLKTDLLDFYAEPTQQDAPQAFTSNNSIELAGGPPEAGRVLRKSWIPEKHIDRLCSKFHVSWAMNRPTAASGACRSRPPRKLRADGEFADGHKTCRKAVLRLLKTDLLDFYAEPTQQDASQAFASYYLKMIMLNLYDRIPCNADWESDTMLLPRYCEALCYWKDILVHRNLPFYFEKGVNLMEELSNDDGAQSQMQDLLDHVSVFYTAILLVLFLCTLYFA</sequence>
<dbReference type="PANTHER" id="PTHR10656">
    <property type="entry name" value="CELL FATE DETERMINING PROTEIN MAB21-RELATED"/>
    <property type="match status" value="1"/>
</dbReference>
<dbReference type="EMBL" id="JAODUO010001366">
    <property type="protein sequence ID" value="KAK2165412.1"/>
    <property type="molecule type" value="Genomic_DNA"/>
</dbReference>
<dbReference type="GO" id="GO:0046872">
    <property type="term" value="F:metal ion binding"/>
    <property type="evidence" value="ECO:0007669"/>
    <property type="project" value="UniProtKB-KW"/>
</dbReference>
<dbReference type="GO" id="GO:0016779">
    <property type="term" value="F:nucleotidyltransferase activity"/>
    <property type="evidence" value="ECO:0007669"/>
    <property type="project" value="UniProtKB-KW"/>
</dbReference>
<gene>
    <name evidence="12" type="ORF">NP493_1366g01016</name>
</gene>
<evidence type="ECO:0000256" key="4">
    <source>
        <dbReference type="ARBA" id="ARBA00022695"/>
    </source>
</evidence>
<dbReference type="InterPro" id="IPR046906">
    <property type="entry name" value="Mab-21_HhH/H2TH-like"/>
</dbReference>
<keyword evidence="13" id="KW-1185">Reference proteome</keyword>
<evidence type="ECO:0000256" key="7">
    <source>
        <dbReference type="ARBA" id="ARBA00022840"/>
    </source>
</evidence>
<evidence type="ECO:0000256" key="8">
    <source>
        <dbReference type="ARBA" id="ARBA00022842"/>
    </source>
</evidence>
<dbReference type="PANTHER" id="PTHR10656:SF42">
    <property type="entry name" value="CYCLIC GMP-AMP SYNTHASE-LIKE PROTEIN-RELATED"/>
    <property type="match status" value="1"/>
</dbReference>
<evidence type="ECO:0000256" key="5">
    <source>
        <dbReference type="ARBA" id="ARBA00022723"/>
    </source>
</evidence>
<evidence type="ECO:0000256" key="2">
    <source>
        <dbReference type="ARBA" id="ARBA00008307"/>
    </source>
</evidence>
<dbReference type="AlphaFoldDB" id="A0AAD9NCM8"/>
<comment type="cofactor">
    <cofactor evidence="1">
        <name>Mg(2+)</name>
        <dbReference type="ChEBI" id="CHEBI:18420"/>
    </cofactor>
</comment>
<keyword evidence="9" id="KW-0812">Transmembrane</keyword>
<evidence type="ECO:0000259" key="10">
    <source>
        <dbReference type="Pfam" id="PF03281"/>
    </source>
</evidence>
<keyword evidence="9" id="KW-0472">Membrane</keyword>
<keyword evidence="5" id="KW-0479">Metal-binding</keyword>
<keyword evidence="7" id="KW-0067">ATP-binding</keyword>
<dbReference type="Gene3D" id="3.30.460.90">
    <property type="match status" value="1"/>
</dbReference>
<dbReference type="SMART" id="SM01265">
    <property type="entry name" value="Mab-21"/>
    <property type="match status" value="1"/>
</dbReference>
<dbReference type="Gene3D" id="1.10.1410.40">
    <property type="match status" value="1"/>
</dbReference>
<dbReference type="Pfam" id="PF03281">
    <property type="entry name" value="Mab-21"/>
    <property type="match status" value="1"/>
</dbReference>
<dbReference type="InterPro" id="IPR024810">
    <property type="entry name" value="MAB21L/cGLR"/>
</dbReference>
<keyword evidence="8" id="KW-0460">Magnesium</keyword>
<dbReference type="Proteomes" id="UP001209878">
    <property type="component" value="Unassembled WGS sequence"/>
</dbReference>
<evidence type="ECO:0000313" key="13">
    <source>
        <dbReference type="Proteomes" id="UP001209878"/>
    </source>
</evidence>
<keyword evidence="4" id="KW-0548">Nucleotidyltransferase</keyword>
<dbReference type="GO" id="GO:0005524">
    <property type="term" value="F:ATP binding"/>
    <property type="evidence" value="ECO:0007669"/>
    <property type="project" value="UniProtKB-KW"/>
</dbReference>
<feature type="domain" description="Mab-21-like HhH/H2TH-like" evidence="11">
    <location>
        <begin position="261"/>
        <end position="355"/>
    </location>
</feature>
<evidence type="ECO:0000256" key="6">
    <source>
        <dbReference type="ARBA" id="ARBA00022741"/>
    </source>
</evidence>